<gene>
    <name evidence="3" type="ORF">QQX98_010458</name>
</gene>
<protein>
    <recommendedName>
        <fullName evidence="2">DUF7726 domain-containing protein</fullName>
    </recommendedName>
</protein>
<keyword evidence="4" id="KW-1185">Reference proteome</keyword>
<feature type="compositionally biased region" description="Polar residues" evidence="1">
    <location>
        <begin position="18"/>
        <end position="28"/>
    </location>
</feature>
<evidence type="ECO:0000259" key="2">
    <source>
        <dbReference type="Pfam" id="PF24852"/>
    </source>
</evidence>
<accession>A0ABR1GPC5</accession>
<organism evidence="3 4">
    <name type="scientific">Neonectria punicea</name>
    <dbReference type="NCBI Taxonomy" id="979145"/>
    <lineage>
        <taxon>Eukaryota</taxon>
        <taxon>Fungi</taxon>
        <taxon>Dikarya</taxon>
        <taxon>Ascomycota</taxon>
        <taxon>Pezizomycotina</taxon>
        <taxon>Sordariomycetes</taxon>
        <taxon>Hypocreomycetidae</taxon>
        <taxon>Hypocreales</taxon>
        <taxon>Nectriaceae</taxon>
        <taxon>Neonectria</taxon>
    </lineage>
</organism>
<feature type="region of interest" description="Disordered" evidence="1">
    <location>
        <begin position="18"/>
        <end position="126"/>
    </location>
</feature>
<feature type="domain" description="DUF7726" evidence="2">
    <location>
        <begin position="130"/>
        <end position="197"/>
    </location>
</feature>
<feature type="domain" description="DUF7726" evidence="2">
    <location>
        <begin position="236"/>
        <end position="316"/>
    </location>
</feature>
<evidence type="ECO:0000313" key="4">
    <source>
        <dbReference type="Proteomes" id="UP001498476"/>
    </source>
</evidence>
<proteinExistence type="predicted"/>
<evidence type="ECO:0000313" key="3">
    <source>
        <dbReference type="EMBL" id="KAK7403766.1"/>
    </source>
</evidence>
<dbReference type="InterPro" id="IPR056143">
    <property type="entry name" value="DUF7726"/>
</dbReference>
<name>A0ABR1GPC5_9HYPO</name>
<feature type="compositionally biased region" description="Acidic residues" evidence="1">
    <location>
        <begin position="105"/>
        <end position="122"/>
    </location>
</feature>
<feature type="compositionally biased region" description="Low complexity" evidence="1">
    <location>
        <begin position="82"/>
        <end position="92"/>
    </location>
</feature>
<dbReference type="PANTHER" id="PTHR42339">
    <property type="entry name" value="HISTONE H1"/>
    <property type="match status" value="1"/>
</dbReference>
<dbReference type="EMBL" id="JAZAVJ010000230">
    <property type="protein sequence ID" value="KAK7403766.1"/>
    <property type="molecule type" value="Genomic_DNA"/>
</dbReference>
<comment type="caution">
    <text evidence="3">The sequence shown here is derived from an EMBL/GenBank/DDBJ whole genome shotgun (WGS) entry which is preliminary data.</text>
</comment>
<dbReference type="Proteomes" id="UP001498476">
    <property type="component" value="Unassembled WGS sequence"/>
</dbReference>
<reference evidence="3 4" key="1">
    <citation type="journal article" date="2025" name="Microbiol. Resour. Announc.">
        <title>Draft genome sequences for Neonectria magnoliae and Neonectria punicea, canker pathogens of Liriodendron tulipifera and Acer saccharum in West Virginia.</title>
        <authorList>
            <person name="Petronek H.M."/>
            <person name="Kasson M.T."/>
            <person name="Metheny A.M."/>
            <person name="Stauder C.M."/>
            <person name="Lovett B."/>
            <person name="Lynch S.C."/>
            <person name="Garnas J.R."/>
            <person name="Kasson L.R."/>
            <person name="Stajich J.E."/>
        </authorList>
    </citation>
    <scope>NUCLEOTIDE SEQUENCE [LARGE SCALE GENOMIC DNA]</scope>
    <source>
        <strain evidence="3 4">NRRL 64653</strain>
    </source>
</reference>
<evidence type="ECO:0000256" key="1">
    <source>
        <dbReference type="SAM" id="MobiDB-lite"/>
    </source>
</evidence>
<dbReference type="Pfam" id="PF24852">
    <property type="entry name" value="DUF7726"/>
    <property type="match status" value="2"/>
</dbReference>
<sequence length="366" mass="40048">MSSSGWSWSPTRALATFNPNIVPVSSPSGLAPNSLPSLAGLGLPDPVGYGLGSRPAPPPGPTNENVAPAGSGTAKPAPVPTPAAAKPPAAKPTSRKRKSDVVAETNEDLFPEDVEDIDEDDPRLERTDSDTCNAVRRKIRTWIDSGAMKVGQFQDALGVSSKAYGSFMNRTGTWDGEGCDTYRRAFAFFKKRELQGLPLKAAKPKKPKTADTSKKAAADLLDVAGVELPREASNSVPIYDTCDEVRKKIRALLAKDGVTQAAFVREISKTFTDDRKVSPANLRYFMGRRGVIDGNTNVTYYAAYVFFEKQRIKAGKPKTKFREEMEKVHKGKGVDTEHSSNGYMFMRDDETVTLDKYGRMKIHRIR</sequence>
<dbReference type="PANTHER" id="PTHR42339:SF1">
    <property type="entry name" value="HISTONE H1"/>
    <property type="match status" value="1"/>
</dbReference>